<dbReference type="InterPro" id="IPR002048">
    <property type="entry name" value="EF_hand_dom"/>
</dbReference>
<feature type="domain" description="EF-hand" evidence="8">
    <location>
        <begin position="484"/>
        <end position="519"/>
    </location>
</feature>
<dbReference type="Gene3D" id="1.10.238.10">
    <property type="entry name" value="EF-hand"/>
    <property type="match status" value="2"/>
</dbReference>
<dbReference type="InterPro" id="IPR036872">
    <property type="entry name" value="CH_dom_sf"/>
</dbReference>
<dbReference type="PANTHER" id="PTHR11915">
    <property type="entry name" value="SPECTRIN/FILAMIN RELATED CYTOSKELETAL PROTEIN"/>
    <property type="match status" value="1"/>
</dbReference>
<evidence type="ECO:0000256" key="5">
    <source>
        <dbReference type="SAM" id="Coils"/>
    </source>
</evidence>
<keyword evidence="3" id="KW-0106">Calcium</keyword>
<dbReference type="InterPro" id="IPR001715">
    <property type="entry name" value="CH_dom"/>
</dbReference>
<protein>
    <submittedName>
        <fullName evidence="9">Alpha-actinin</fullName>
    </submittedName>
</protein>
<dbReference type="PROSITE" id="PS00019">
    <property type="entry name" value="ACTININ_1"/>
    <property type="match status" value="1"/>
</dbReference>
<feature type="compositionally biased region" description="Pro residues" evidence="6">
    <location>
        <begin position="647"/>
        <end position="661"/>
    </location>
</feature>
<proteinExistence type="inferred from homology"/>
<dbReference type="CDD" id="cd21291">
    <property type="entry name" value="CH_SpAIN1-like_rpt2"/>
    <property type="match status" value="1"/>
</dbReference>
<evidence type="ECO:0000256" key="2">
    <source>
        <dbReference type="ARBA" id="ARBA00022737"/>
    </source>
</evidence>
<accession>A0ABQ9NM48</accession>
<dbReference type="Gene3D" id="1.10.418.10">
    <property type="entry name" value="Calponin-like domain"/>
    <property type="match status" value="2"/>
</dbReference>
<dbReference type="SUPFAM" id="SSF47473">
    <property type="entry name" value="EF-hand"/>
    <property type="match status" value="1"/>
</dbReference>
<dbReference type="CDD" id="cd21215">
    <property type="entry name" value="CH_SpAIN1-like_rpt1"/>
    <property type="match status" value="1"/>
</dbReference>
<dbReference type="InterPro" id="IPR011992">
    <property type="entry name" value="EF-hand-dom_pair"/>
</dbReference>
<comment type="caution">
    <text evidence="9">The sequence shown here is derived from an EMBL/GenBank/DDBJ whole genome shotgun (WGS) entry which is preliminary data.</text>
</comment>
<dbReference type="InterPro" id="IPR014837">
    <property type="entry name" value="EF-hand_Ca_insen"/>
</dbReference>
<keyword evidence="2" id="KW-0677">Repeat</keyword>
<dbReference type="PROSITE" id="PS50021">
    <property type="entry name" value="CH"/>
    <property type="match status" value="2"/>
</dbReference>
<name>A0ABQ9NM48_9PEZI</name>
<evidence type="ECO:0000313" key="10">
    <source>
        <dbReference type="Proteomes" id="UP001172684"/>
    </source>
</evidence>
<dbReference type="SUPFAM" id="SSF46966">
    <property type="entry name" value="Spectrin repeat"/>
    <property type="match status" value="2"/>
</dbReference>
<dbReference type="CDD" id="cd00051">
    <property type="entry name" value="EFh"/>
    <property type="match status" value="1"/>
</dbReference>
<feature type="domain" description="Calponin-homology (CH)" evidence="7">
    <location>
        <begin position="10"/>
        <end position="115"/>
    </location>
</feature>
<evidence type="ECO:0000259" key="8">
    <source>
        <dbReference type="PROSITE" id="PS50222"/>
    </source>
</evidence>
<dbReference type="SMART" id="SM01184">
    <property type="entry name" value="efhand_Ca_insen"/>
    <property type="match status" value="1"/>
</dbReference>
<keyword evidence="5" id="KW-0175">Coiled coil</keyword>
<evidence type="ECO:0000313" key="9">
    <source>
        <dbReference type="EMBL" id="KAJ9661703.1"/>
    </source>
</evidence>
<evidence type="ECO:0000256" key="3">
    <source>
        <dbReference type="ARBA" id="ARBA00022837"/>
    </source>
</evidence>
<dbReference type="PROSITE" id="PS50222">
    <property type="entry name" value="EF_HAND_2"/>
    <property type="match status" value="1"/>
</dbReference>
<organism evidence="9 10">
    <name type="scientific">Coniosporium apollinis</name>
    <dbReference type="NCBI Taxonomy" id="61459"/>
    <lineage>
        <taxon>Eukaryota</taxon>
        <taxon>Fungi</taxon>
        <taxon>Dikarya</taxon>
        <taxon>Ascomycota</taxon>
        <taxon>Pezizomycotina</taxon>
        <taxon>Dothideomycetes</taxon>
        <taxon>Dothideomycetes incertae sedis</taxon>
        <taxon>Coniosporium</taxon>
    </lineage>
</organism>
<dbReference type="EMBL" id="JAPDRL010000055">
    <property type="protein sequence ID" value="KAJ9661703.1"/>
    <property type="molecule type" value="Genomic_DNA"/>
</dbReference>
<dbReference type="SMART" id="SM00033">
    <property type="entry name" value="CH"/>
    <property type="match status" value="2"/>
</dbReference>
<dbReference type="SUPFAM" id="SSF47576">
    <property type="entry name" value="Calponin-homology domain, CH-domain"/>
    <property type="match status" value="1"/>
</dbReference>
<dbReference type="Pfam" id="PF08726">
    <property type="entry name" value="EFhand_Ca_insen"/>
    <property type="match status" value="1"/>
</dbReference>
<sequence length="722" mass="82941">MALLEQRWVTVQQKTFTKWLNNKIQARDVQIDDLVHDLSDGVVLIHLLEILSQESLGRYASRPKLRVQRFENVNKALDFIKARRIQLTNIGAEDVVDGNRKIILGLIWTLILRFTISDINEEGLSAKEGLLLWCQRKTACYEEVEVRDFSTSWNDGLAFCALLDIHRPDLIDYDSLDKSDHRGNMQLAFDIASKEIGIPDLLDVEDVCDVAKPDERSLMTYIAYWFHAFSQMERVENAGRRVEKFVQNMQGAWSMQNDFERRMRELLRQIAQQRQEWEEARFEGTYTDAKNQATEFTVYKRSQKRKWVAERSDLVGLLGNIKTKLSTYRLRPYEPPPELSLEALDRAWGGLMQAERDRSQIINETIRDIKNALRRSFADKANDFALALNTLATSISGLEGDVEDQLRHSQKISENLQPLDQYLGIISDLDQQCVEANIEENDFTTYTYDELEYELGLVKSSVSKKLAFLENQMVARNMTNLTPIQLEEFESVFRHFDKDVSNSLQELEFSAALASLGLVYGETEMHEKFRQTSGGRDYVTFEQFIRFMVDETEDQNTAEQVFESFKEVADGKPYVTELDLRHSLVPDEVIDDLVKTMPEHRGPDLQEDRDMPKYDYITYMENFMGTPNGHINPLENTFCRSESGHPFSPPPTVNTPPPAVPSPFRRPSGRSTVQESIAGTGNVANYFIALCSLEKRDRVVGFCGQLCLRAVALLEAQQKGYT</sequence>
<dbReference type="PROSITE" id="PS00020">
    <property type="entry name" value="ACTININ_2"/>
    <property type="match status" value="1"/>
</dbReference>
<reference evidence="9" key="1">
    <citation type="submission" date="2022-10" db="EMBL/GenBank/DDBJ databases">
        <title>Culturing micro-colonial fungi from biological soil crusts in the Mojave desert and describing Neophaeococcomyces mojavensis, and introducing the new genera and species Taxawa tesnikishii.</title>
        <authorList>
            <person name="Kurbessoian T."/>
            <person name="Stajich J.E."/>
        </authorList>
    </citation>
    <scope>NUCLEOTIDE SEQUENCE</scope>
    <source>
        <strain evidence="9">TK_1</strain>
    </source>
</reference>
<dbReference type="InterPro" id="IPR001589">
    <property type="entry name" value="Actinin_actin-bd_CS"/>
</dbReference>
<comment type="similarity">
    <text evidence="1">Belongs to the alpha-actinin family.</text>
</comment>
<evidence type="ECO:0000256" key="6">
    <source>
        <dbReference type="SAM" id="MobiDB-lite"/>
    </source>
</evidence>
<evidence type="ECO:0000259" key="7">
    <source>
        <dbReference type="PROSITE" id="PS50021"/>
    </source>
</evidence>
<keyword evidence="10" id="KW-1185">Reference proteome</keyword>
<dbReference type="Proteomes" id="UP001172684">
    <property type="component" value="Unassembled WGS sequence"/>
</dbReference>
<feature type="domain" description="Calponin-homology (CH)" evidence="7">
    <location>
        <begin position="124"/>
        <end position="230"/>
    </location>
</feature>
<feature type="coiled-coil region" evidence="5">
    <location>
        <begin position="256"/>
        <end position="283"/>
    </location>
</feature>
<evidence type="ECO:0000256" key="1">
    <source>
        <dbReference type="ARBA" id="ARBA00010255"/>
    </source>
</evidence>
<feature type="region of interest" description="Disordered" evidence="6">
    <location>
        <begin position="639"/>
        <end position="672"/>
    </location>
</feature>
<keyword evidence="4" id="KW-0009">Actin-binding</keyword>
<evidence type="ECO:0000256" key="4">
    <source>
        <dbReference type="ARBA" id="ARBA00023203"/>
    </source>
</evidence>
<dbReference type="Pfam" id="PF00307">
    <property type="entry name" value="CH"/>
    <property type="match status" value="2"/>
</dbReference>
<dbReference type="Gene3D" id="1.20.58.60">
    <property type="match status" value="2"/>
</dbReference>
<gene>
    <name evidence="9" type="primary">ain1</name>
    <name evidence="9" type="ORF">H2201_006374</name>
</gene>